<sequence length="152" mass="16505">MKPFRNLLAALTLLAGGALAQSGAALYQQNCAFCHGERGQGRPGAFPPLVEHAPTLVQSNEGRTYIAQLVLYGIQGELVIKGQRYNGVMAPFGQLKDEELAAILNYVLTAWGNDKLLPQGFRPFTAADFAPLRTARLTPAQVMAQRIRLGLR</sequence>
<accession>A0A399EPB1</accession>
<dbReference type="GO" id="GO:0046872">
    <property type="term" value="F:metal ion binding"/>
    <property type="evidence" value="ECO:0007669"/>
    <property type="project" value="UniProtKB-KW"/>
</dbReference>
<gene>
    <name evidence="7" type="primary">cycA_4</name>
    <name evidence="7" type="ORF">Mrose_02046</name>
</gene>
<dbReference type="RefSeq" id="WP_119277973.1">
    <property type="nucleotide sequence ID" value="NZ_QWLA01000037.1"/>
</dbReference>
<dbReference type="GO" id="GO:0020037">
    <property type="term" value="F:heme binding"/>
    <property type="evidence" value="ECO:0007669"/>
    <property type="project" value="InterPro"/>
</dbReference>
<evidence type="ECO:0000256" key="1">
    <source>
        <dbReference type="ARBA" id="ARBA00022617"/>
    </source>
</evidence>
<protein>
    <submittedName>
        <fullName evidence="7">Cytochrome c-552</fullName>
    </submittedName>
</protein>
<dbReference type="InterPro" id="IPR051459">
    <property type="entry name" value="Cytochrome_c-type_DH"/>
</dbReference>
<feature type="chain" id="PRO_5017220883" evidence="5">
    <location>
        <begin position="21"/>
        <end position="152"/>
    </location>
</feature>
<dbReference type="PANTHER" id="PTHR35008:SF4">
    <property type="entry name" value="BLL4482 PROTEIN"/>
    <property type="match status" value="1"/>
</dbReference>
<evidence type="ECO:0000256" key="4">
    <source>
        <dbReference type="PROSITE-ProRule" id="PRU00433"/>
    </source>
</evidence>
<dbReference type="OrthoDB" id="31970at2"/>
<dbReference type="AlphaFoldDB" id="A0A399EPB1"/>
<keyword evidence="5" id="KW-0732">Signal</keyword>
<proteinExistence type="predicted"/>
<dbReference type="PROSITE" id="PS51007">
    <property type="entry name" value="CYTC"/>
    <property type="match status" value="1"/>
</dbReference>
<evidence type="ECO:0000313" key="7">
    <source>
        <dbReference type="EMBL" id="RIH85818.1"/>
    </source>
</evidence>
<dbReference type="InterPro" id="IPR036909">
    <property type="entry name" value="Cyt_c-like_dom_sf"/>
</dbReference>
<evidence type="ECO:0000259" key="6">
    <source>
        <dbReference type="PROSITE" id="PS51007"/>
    </source>
</evidence>
<keyword evidence="2 4" id="KW-0479">Metal-binding</keyword>
<organism evidence="7 8">
    <name type="scientific">Calidithermus roseus</name>
    <dbReference type="NCBI Taxonomy" id="1644118"/>
    <lineage>
        <taxon>Bacteria</taxon>
        <taxon>Thermotogati</taxon>
        <taxon>Deinococcota</taxon>
        <taxon>Deinococci</taxon>
        <taxon>Thermales</taxon>
        <taxon>Thermaceae</taxon>
        <taxon>Calidithermus</taxon>
    </lineage>
</organism>
<keyword evidence="1 4" id="KW-0349">Heme</keyword>
<feature type="domain" description="Cytochrome c" evidence="6">
    <location>
        <begin position="18"/>
        <end position="111"/>
    </location>
</feature>
<evidence type="ECO:0000256" key="2">
    <source>
        <dbReference type="ARBA" id="ARBA00022723"/>
    </source>
</evidence>
<evidence type="ECO:0000256" key="3">
    <source>
        <dbReference type="ARBA" id="ARBA00023004"/>
    </source>
</evidence>
<reference evidence="7 8" key="1">
    <citation type="submission" date="2018-08" db="EMBL/GenBank/DDBJ databases">
        <title>Meiothermus roseus NBRC 110900 genome sequencing project.</title>
        <authorList>
            <person name="Da Costa M.S."/>
            <person name="Albuquerque L."/>
            <person name="Raposo P."/>
            <person name="Froufe H.J.C."/>
            <person name="Barroso C.S."/>
            <person name="Egas C."/>
        </authorList>
    </citation>
    <scope>NUCLEOTIDE SEQUENCE [LARGE SCALE GENOMIC DNA]</scope>
    <source>
        <strain evidence="7 8">NBRC 110900</strain>
    </source>
</reference>
<evidence type="ECO:0000313" key="8">
    <source>
        <dbReference type="Proteomes" id="UP000265341"/>
    </source>
</evidence>
<dbReference type="Pfam" id="PF13442">
    <property type="entry name" value="Cytochrome_CBB3"/>
    <property type="match status" value="1"/>
</dbReference>
<dbReference type="EMBL" id="QWLA01000037">
    <property type="protein sequence ID" value="RIH85818.1"/>
    <property type="molecule type" value="Genomic_DNA"/>
</dbReference>
<dbReference type="Gene3D" id="1.10.760.10">
    <property type="entry name" value="Cytochrome c-like domain"/>
    <property type="match status" value="1"/>
</dbReference>
<dbReference type="GO" id="GO:0009055">
    <property type="term" value="F:electron transfer activity"/>
    <property type="evidence" value="ECO:0007669"/>
    <property type="project" value="InterPro"/>
</dbReference>
<feature type="signal peptide" evidence="5">
    <location>
        <begin position="1"/>
        <end position="20"/>
    </location>
</feature>
<dbReference type="InterPro" id="IPR009056">
    <property type="entry name" value="Cyt_c-like_dom"/>
</dbReference>
<comment type="caution">
    <text evidence="7">The sequence shown here is derived from an EMBL/GenBank/DDBJ whole genome shotgun (WGS) entry which is preliminary data.</text>
</comment>
<keyword evidence="8" id="KW-1185">Reference proteome</keyword>
<dbReference type="SUPFAM" id="SSF46626">
    <property type="entry name" value="Cytochrome c"/>
    <property type="match status" value="1"/>
</dbReference>
<dbReference type="PANTHER" id="PTHR35008">
    <property type="entry name" value="BLL4482 PROTEIN-RELATED"/>
    <property type="match status" value="1"/>
</dbReference>
<name>A0A399EPB1_9DEIN</name>
<evidence type="ECO:0000256" key="5">
    <source>
        <dbReference type="SAM" id="SignalP"/>
    </source>
</evidence>
<keyword evidence="3 4" id="KW-0408">Iron</keyword>
<dbReference type="Proteomes" id="UP000265341">
    <property type="component" value="Unassembled WGS sequence"/>
</dbReference>